<evidence type="ECO:0008006" key="4">
    <source>
        <dbReference type="Google" id="ProtNLM"/>
    </source>
</evidence>
<feature type="transmembrane region" description="Helical" evidence="1">
    <location>
        <begin position="6"/>
        <end position="30"/>
    </location>
</feature>
<dbReference type="KEGG" id="chya:V22_11380"/>
<keyword evidence="1" id="KW-0472">Membrane</keyword>
<evidence type="ECO:0000313" key="3">
    <source>
        <dbReference type="Proteomes" id="UP000319976"/>
    </source>
</evidence>
<accession>A0A517T6B4</accession>
<protein>
    <recommendedName>
        <fullName evidence="4">Ion channel</fullName>
    </recommendedName>
</protein>
<dbReference type="Proteomes" id="UP000319976">
    <property type="component" value="Chromosome"/>
</dbReference>
<dbReference type="OrthoDB" id="9813518at2"/>
<name>A0A517T6B4_9PLAN</name>
<organism evidence="2 3">
    <name type="scientific">Calycomorphotria hydatis</name>
    <dbReference type="NCBI Taxonomy" id="2528027"/>
    <lineage>
        <taxon>Bacteria</taxon>
        <taxon>Pseudomonadati</taxon>
        <taxon>Planctomycetota</taxon>
        <taxon>Planctomycetia</taxon>
        <taxon>Planctomycetales</taxon>
        <taxon>Planctomycetaceae</taxon>
        <taxon>Calycomorphotria</taxon>
    </lineage>
</organism>
<feature type="transmembrane region" description="Helical" evidence="1">
    <location>
        <begin position="107"/>
        <end position="130"/>
    </location>
</feature>
<keyword evidence="3" id="KW-1185">Reference proteome</keyword>
<reference evidence="2 3" key="1">
    <citation type="submission" date="2019-02" db="EMBL/GenBank/DDBJ databases">
        <title>Deep-cultivation of Planctomycetes and their phenomic and genomic characterization uncovers novel biology.</title>
        <authorList>
            <person name="Wiegand S."/>
            <person name="Jogler M."/>
            <person name="Boedeker C."/>
            <person name="Pinto D."/>
            <person name="Vollmers J."/>
            <person name="Rivas-Marin E."/>
            <person name="Kohn T."/>
            <person name="Peeters S.H."/>
            <person name="Heuer A."/>
            <person name="Rast P."/>
            <person name="Oberbeckmann S."/>
            <person name="Bunk B."/>
            <person name="Jeske O."/>
            <person name="Meyerdierks A."/>
            <person name="Storesund J.E."/>
            <person name="Kallscheuer N."/>
            <person name="Luecker S."/>
            <person name="Lage O.M."/>
            <person name="Pohl T."/>
            <person name="Merkel B.J."/>
            <person name="Hornburger P."/>
            <person name="Mueller R.-W."/>
            <person name="Bruemmer F."/>
            <person name="Labrenz M."/>
            <person name="Spormann A.M."/>
            <person name="Op den Camp H."/>
            <person name="Overmann J."/>
            <person name="Amann R."/>
            <person name="Jetten M.S.M."/>
            <person name="Mascher T."/>
            <person name="Medema M.H."/>
            <person name="Devos D.P."/>
            <person name="Kaster A.-K."/>
            <person name="Ovreas L."/>
            <person name="Rohde M."/>
            <person name="Galperin M.Y."/>
            <person name="Jogler C."/>
        </authorList>
    </citation>
    <scope>NUCLEOTIDE SEQUENCE [LARGE SCALE GENOMIC DNA]</scope>
    <source>
        <strain evidence="2 3">V22</strain>
    </source>
</reference>
<dbReference type="AlphaFoldDB" id="A0A517T6B4"/>
<keyword evidence="1" id="KW-1133">Transmembrane helix</keyword>
<gene>
    <name evidence="2" type="ORF">V22_11380</name>
</gene>
<feature type="transmembrane region" description="Helical" evidence="1">
    <location>
        <begin position="42"/>
        <end position="64"/>
    </location>
</feature>
<sequence>MFIATAICFLCVLFTVLIHLSVMSSIVRFAMLKIKHLKHWMVASMIFIAIAAHLIEIELFAVGLDLLTWWEDDPAVPRMDMIETTYFSATAYTSLGTERLPLTGQRILIAVEALTGLIMITWTATIKLTLVQRLWTDEKKLKDEPQ</sequence>
<dbReference type="RefSeq" id="WP_145260609.1">
    <property type="nucleotide sequence ID" value="NZ_CP036316.1"/>
</dbReference>
<keyword evidence="1" id="KW-0812">Transmembrane</keyword>
<evidence type="ECO:0000313" key="2">
    <source>
        <dbReference type="EMBL" id="QDT63910.1"/>
    </source>
</evidence>
<evidence type="ECO:0000256" key="1">
    <source>
        <dbReference type="SAM" id="Phobius"/>
    </source>
</evidence>
<dbReference type="EMBL" id="CP036316">
    <property type="protein sequence ID" value="QDT63910.1"/>
    <property type="molecule type" value="Genomic_DNA"/>
</dbReference>
<proteinExistence type="predicted"/>